<evidence type="ECO:0000313" key="2">
    <source>
        <dbReference type="EMBL" id="BDG73252.1"/>
    </source>
</evidence>
<reference evidence="2 3" key="1">
    <citation type="journal article" date="2016" name="Microbes Environ.">
        <title>Phylogenetically diverse aerobic anoxygenic phototrophic bacteria isolated from epilithic biofilms in Tama river, Japan.</title>
        <authorList>
            <person name="Hirose S."/>
            <person name="Matsuura K."/>
            <person name="Haruta S."/>
        </authorList>
    </citation>
    <scope>NUCLEOTIDE SEQUENCE [LARGE SCALE GENOMIC DNA]</scope>
    <source>
        <strain evidence="2 3">S08</strain>
    </source>
</reference>
<accession>A0ABN6P3L2</accession>
<organism evidence="2 3">
    <name type="scientific">Roseomonas fluvialis</name>
    <dbReference type="NCBI Taxonomy" id="1750527"/>
    <lineage>
        <taxon>Bacteria</taxon>
        <taxon>Pseudomonadati</taxon>
        <taxon>Pseudomonadota</taxon>
        <taxon>Alphaproteobacteria</taxon>
        <taxon>Acetobacterales</taxon>
        <taxon>Roseomonadaceae</taxon>
        <taxon>Roseomonas</taxon>
    </lineage>
</organism>
<dbReference type="Gene3D" id="3.40.190.10">
    <property type="entry name" value="Periplasmic binding protein-like II"/>
    <property type="match status" value="1"/>
</dbReference>
<gene>
    <name evidence="2" type="ORF">Rmf_31810</name>
</gene>
<protein>
    <recommendedName>
        <fullName evidence="4">Tripartite tricarboxylate transporter substrate binding protein</fullName>
    </recommendedName>
</protein>
<name>A0ABN6P3L2_9PROT</name>
<dbReference type="CDD" id="cd07012">
    <property type="entry name" value="PBP2_Bug_TTT"/>
    <property type="match status" value="1"/>
</dbReference>
<dbReference type="Gene3D" id="3.40.190.150">
    <property type="entry name" value="Bordetella uptake gene, domain 1"/>
    <property type="match status" value="1"/>
</dbReference>
<dbReference type="Pfam" id="PF03401">
    <property type="entry name" value="TctC"/>
    <property type="match status" value="1"/>
</dbReference>
<dbReference type="PANTHER" id="PTHR42928:SF5">
    <property type="entry name" value="BLR1237 PROTEIN"/>
    <property type="match status" value="1"/>
</dbReference>
<evidence type="ECO:0000313" key="3">
    <source>
        <dbReference type="Proteomes" id="UP000831327"/>
    </source>
</evidence>
<evidence type="ECO:0008006" key="4">
    <source>
        <dbReference type="Google" id="ProtNLM"/>
    </source>
</evidence>
<keyword evidence="3" id="KW-1185">Reference proteome</keyword>
<evidence type="ECO:0000256" key="1">
    <source>
        <dbReference type="ARBA" id="ARBA00006987"/>
    </source>
</evidence>
<dbReference type="Proteomes" id="UP000831327">
    <property type="component" value="Chromosome"/>
</dbReference>
<proteinExistence type="inferred from homology"/>
<sequence>MVHSPTRRGLIAATLATPAVARAQGSGWRPDRQITMIVAFAPGGGTDAAARTIARFMERDLGQPVVVLNRPGAGGEIGFSELARARPDGYTIGFINTPTIVTIPIERRARFSLADFALIANIVDDPGGIWVLNDNPIRDFAGLLAAARAQPEAIGYGTTGIGSDDHLAILAIQRATNTRFLHIPFAGSSQVKQNLMSRAIPLAVMNMAEGMNEWRQGVLRPIVQMGATRWEPAASVPTLKELGLDIVEGSMRGMAAPAGMPPEVLERLALSVRRTVENEEFKALAVQQNLPLRFLAPPEYLAELQALKARYEALWAQHPWRE</sequence>
<dbReference type="InterPro" id="IPR005064">
    <property type="entry name" value="BUG"/>
</dbReference>
<dbReference type="RefSeq" id="WP_244407486.1">
    <property type="nucleotide sequence ID" value="NZ_AP025637.1"/>
</dbReference>
<dbReference type="PIRSF" id="PIRSF017082">
    <property type="entry name" value="YflP"/>
    <property type="match status" value="1"/>
</dbReference>
<dbReference type="InterPro" id="IPR042100">
    <property type="entry name" value="Bug_dom1"/>
</dbReference>
<comment type="similarity">
    <text evidence="1">Belongs to the UPF0065 (bug) family.</text>
</comment>
<dbReference type="EMBL" id="AP025637">
    <property type="protein sequence ID" value="BDG73252.1"/>
    <property type="molecule type" value="Genomic_DNA"/>
</dbReference>
<dbReference type="PANTHER" id="PTHR42928">
    <property type="entry name" value="TRICARBOXYLATE-BINDING PROTEIN"/>
    <property type="match status" value="1"/>
</dbReference>